<proteinExistence type="predicted"/>
<reference evidence="1 2" key="1">
    <citation type="journal article" date="2007" name="J. Bacteriol.">
        <title>The complete genome sequence of Roseobacter denitrificans reveals a mixotrophic rather than photosynthetic metabolism.</title>
        <authorList>
            <person name="Swingley W.D."/>
            <person name="Sadekar S."/>
            <person name="Mastrian S.D."/>
            <person name="Matthies H.J."/>
            <person name="Hao J."/>
            <person name="Ramos H."/>
            <person name="Acharya C.R."/>
            <person name="Conrad A.L."/>
            <person name="Taylor H.L."/>
            <person name="Dejesa L.C."/>
            <person name="Shah M.K."/>
            <person name="O'huallachain M.E."/>
            <person name="Lince M.T."/>
            <person name="Blankenship R.E."/>
            <person name="Beatty J.T."/>
            <person name="Touchman J.W."/>
        </authorList>
    </citation>
    <scope>NUCLEOTIDE SEQUENCE [LARGE SCALE GENOMIC DNA]</scope>
    <source>
        <strain evidence="2">ATCC 33942 / OCh 114</strain>
    </source>
</reference>
<dbReference type="AlphaFoldDB" id="Q163M2"/>
<evidence type="ECO:0000313" key="2">
    <source>
        <dbReference type="Proteomes" id="UP000007029"/>
    </source>
</evidence>
<organism evidence="1 2">
    <name type="scientific">Roseobacter denitrificans (strain ATCC 33942 / OCh 114)</name>
    <name type="common">Erythrobacter sp. (strain OCh 114)</name>
    <name type="synonym">Roseobacter denitrificans</name>
    <dbReference type="NCBI Taxonomy" id="375451"/>
    <lineage>
        <taxon>Bacteria</taxon>
        <taxon>Pseudomonadati</taxon>
        <taxon>Pseudomonadota</taxon>
        <taxon>Alphaproteobacteria</taxon>
        <taxon>Rhodobacterales</taxon>
        <taxon>Roseobacteraceae</taxon>
        <taxon>Roseobacter</taxon>
    </lineage>
</organism>
<dbReference type="Proteomes" id="UP000007029">
    <property type="component" value="Chromosome"/>
</dbReference>
<sequence>MGHEGQGACGARRLNPSLGCLGQAAFSALAVLSRVFL</sequence>
<dbReference type="KEGG" id="rde:RD1_3322"/>
<dbReference type="EMBL" id="CP000362">
    <property type="protein sequence ID" value="ABG32821.1"/>
    <property type="molecule type" value="Genomic_DNA"/>
</dbReference>
<gene>
    <name evidence="1" type="ordered locus">RD1_3322</name>
</gene>
<protein>
    <submittedName>
        <fullName evidence="1">Uncharacterized protein</fullName>
    </submittedName>
</protein>
<accession>Q163M2</accession>
<keyword evidence="2" id="KW-1185">Reference proteome</keyword>
<dbReference type="HOGENOM" id="CLU_3348097_0_0_5"/>
<evidence type="ECO:0000313" key="1">
    <source>
        <dbReference type="EMBL" id="ABG32821.1"/>
    </source>
</evidence>
<name>Q163M2_ROSDO</name>